<proteinExistence type="predicted"/>
<dbReference type="Proteomes" id="UP000036403">
    <property type="component" value="Unassembled WGS sequence"/>
</dbReference>
<gene>
    <name evidence="1" type="ORF">RF55_13292</name>
</gene>
<dbReference type="PANTHER" id="PTHR11439">
    <property type="entry name" value="GAG-POL-RELATED RETROTRANSPOSON"/>
    <property type="match status" value="1"/>
</dbReference>
<name>A0A0J7KAZ3_LASNI</name>
<dbReference type="STRING" id="67767.A0A0J7KAZ3"/>
<dbReference type="PaxDb" id="67767-A0A0J7KAZ3"/>
<comment type="caution">
    <text evidence="1">The sequence shown here is derived from an EMBL/GenBank/DDBJ whole genome shotgun (WGS) entry which is preliminary data.</text>
</comment>
<dbReference type="EMBL" id="LBMM01010491">
    <property type="protein sequence ID" value="KMQ87426.1"/>
    <property type="molecule type" value="Genomic_DNA"/>
</dbReference>
<evidence type="ECO:0000313" key="2">
    <source>
        <dbReference type="Proteomes" id="UP000036403"/>
    </source>
</evidence>
<dbReference type="AlphaFoldDB" id="A0A0J7KAZ3"/>
<sequence length="125" mass="14152">MLDSKPISTPLEPGIKLKKVSSTEEESFPYKELLGTLMYLAICSRPDIAYSVSYLNQFVNCYDSTHWIAAKRVLGYLKGIADNSLLYRKTSSPLRDYVDADWANCPDDRRSYTGYAFVLSGYIIS</sequence>
<organism evidence="1 2">
    <name type="scientific">Lasius niger</name>
    <name type="common">Black garden ant</name>
    <dbReference type="NCBI Taxonomy" id="67767"/>
    <lineage>
        <taxon>Eukaryota</taxon>
        <taxon>Metazoa</taxon>
        <taxon>Ecdysozoa</taxon>
        <taxon>Arthropoda</taxon>
        <taxon>Hexapoda</taxon>
        <taxon>Insecta</taxon>
        <taxon>Pterygota</taxon>
        <taxon>Neoptera</taxon>
        <taxon>Endopterygota</taxon>
        <taxon>Hymenoptera</taxon>
        <taxon>Apocrita</taxon>
        <taxon>Aculeata</taxon>
        <taxon>Formicoidea</taxon>
        <taxon>Formicidae</taxon>
        <taxon>Formicinae</taxon>
        <taxon>Lasius</taxon>
        <taxon>Lasius</taxon>
    </lineage>
</organism>
<accession>A0A0J7KAZ3</accession>
<reference evidence="1 2" key="1">
    <citation type="submission" date="2015-04" db="EMBL/GenBank/DDBJ databases">
        <title>Lasius niger genome sequencing.</title>
        <authorList>
            <person name="Konorov E.A."/>
            <person name="Nikitin M.A."/>
            <person name="Kirill M.V."/>
            <person name="Chang P."/>
        </authorList>
    </citation>
    <scope>NUCLEOTIDE SEQUENCE [LARGE SCALE GENOMIC DNA]</scope>
    <source>
        <tissue evidence="1">Whole</tissue>
    </source>
</reference>
<evidence type="ECO:0000313" key="1">
    <source>
        <dbReference type="EMBL" id="KMQ87426.1"/>
    </source>
</evidence>
<protein>
    <submittedName>
        <fullName evidence="1">Retrovirus-related pol polyprotein from transposon tnt 1-94</fullName>
    </submittedName>
</protein>
<keyword evidence="2" id="KW-1185">Reference proteome</keyword>
<dbReference type="OrthoDB" id="7553993at2759"/>
<dbReference type="PANTHER" id="PTHR11439:SF467">
    <property type="entry name" value="INTEGRASE CATALYTIC DOMAIN-CONTAINING PROTEIN"/>
    <property type="match status" value="1"/>
</dbReference>